<dbReference type="AlphaFoldDB" id="A0AAU9D1R3"/>
<sequence length="116" mass="13303">MQYGESAVECLRREFIEETGLEIEVGTQCFTHEFLSPPLHAIELFFEVRITGGALRKGLDPELAEDKQIIQRVEFVPFEQLKEFPEGTVHQIFEKCNTTEDLLSLRGFFLNGEPVV</sequence>
<evidence type="ECO:0000313" key="3">
    <source>
        <dbReference type="Proteomes" id="UP001348817"/>
    </source>
</evidence>
<dbReference type="Pfam" id="PF00293">
    <property type="entry name" value="NUDIX"/>
    <property type="match status" value="1"/>
</dbReference>
<accession>A0AAU9D1R3</accession>
<evidence type="ECO:0000313" key="2">
    <source>
        <dbReference type="EMBL" id="BDD09863.1"/>
    </source>
</evidence>
<keyword evidence="3" id="KW-1185">Reference proteome</keyword>
<name>A0AAU9D1R3_9BACT</name>
<dbReference type="KEGG" id="fax:FUAX_22950"/>
<feature type="domain" description="Nudix hydrolase" evidence="1">
    <location>
        <begin position="2"/>
        <end position="84"/>
    </location>
</feature>
<gene>
    <name evidence="2" type="ORF">FUAX_22950</name>
</gene>
<reference evidence="2 3" key="1">
    <citation type="submission" date="2021-12" db="EMBL/GenBank/DDBJ databases">
        <title>Genome sequencing of bacteria with rrn-lacking chromosome and rrn-plasmid.</title>
        <authorList>
            <person name="Anda M."/>
            <person name="Iwasaki W."/>
        </authorList>
    </citation>
    <scope>NUCLEOTIDE SEQUENCE [LARGE SCALE GENOMIC DNA]</scope>
    <source>
        <strain evidence="2 3">DSM 100852</strain>
    </source>
</reference>
<protein>
    <recommendedName>
        <fullName evidence="1">Nudix hydrolase domain-containing protein</fullName>
    </recommendedName>
</protein>
<dbReference type="InterPro" id="IPR000086">
    <property type="entry name" value="NUDIX_hydrolase_dom"/>
</dbReference>
<dbReference type="InterPro" id="IPR015797">
    <property type="entry name" value="NUDIX_hydrolase-like_dom_sf"/>
</dbReference>
<dbReference type="Gene3D" id="3.90.79.10">
    <property type="entry name" value="Nucleoside Triphosphate Pyrophosphohydrolase"/>
    <property type="match status" value="1"/>
</dbReference>
<dbReference type="Proteomes" id="UP001348817">
    <property type="component" value="Chromosome"/>
</dbReference>
<dbReference type="SUPFAM" id="SSF55811">
    <property type="entry name" value="Nudix"/>
    <property type="match status" value="1"/>
</dbReference>
<organism evidence="2 3">
    <name type="scientific">Fulvitalea axinellae</name>
    <dbReference type="NCBI Taxonomy" id="1182444"/>
    <lineage>
        <taxon>Bacteria</taxon>
        <taxon>Pseudomonadati</taxon>
        <taxon>Bacteroidota</taxon>
        <taxon>Cytophagia</taxon>
        <taxon>Cytophagales</taxon>
        <taxon>Persicobacteraceae</taxon>
        <taxon>Fulvitalea</taxon>
    </lineage>
</organism>
<dbReference type="EMBL" id="AP025314">
    <property type="protein sequence ID" value="BDD09863.1"/>
    <property type="molecule type" value="Genomic_DNA"/>
</dbReference>
<evidence type="ECO:0000259" key="1">
    <source>
        <dbReference type="Pfam" id="PF00293"/>
    </source>
</evidence>
<proteinExistence type="predicted"/>